<dbReference type="AlphaFoldDB" id="A0A9P7GKV7"/>
<comment type="caution">
    <text evidence="2">The sequence shown here is derived from an EMBL/GenBank/DDBJ whole genome shotgun (WGS) entry which is preliminary data.</text>
</comment>
<keyword evidence="3" id="KW-1185">Reference proteome</keyword>
<feature type="region of interest" description="Disordered" evidence="1">
    <location>
        <begin position="23"/>
        <end position="45"/>
    </location>
</feature>
<reference evidence="2" key="2">
    <citation type="submission" date="2021-10" db="EMBL/GenBank/DDBJ databases">
        <title>Phylogenomics reveals ancestral predisposition of the termite-cultivated fungus Termitomyces towards a domesticated lifestyle.</title>
        <authorList>
            <person name="Auxier B."/>
            <person name="Grum-Grzhimaylo A."/>
            <person name="Cardenas M.E."/>
            <person name="Lodge J.D."/>
            <person name="Laessoe T."/>
            <person name="Pedersen O."/>
            <person name="Smith M.E."/>
            <person name="Kuyper T.W."/>
            <person name="Franco-Molano E.A."/>
            <person name="Baroni T.J."/>
            <person name="Aanen D.K."/>
        </authorList>
    </citation>
    <scope>NUCLEOTIDE SEQUENCE</scope>
    <source>
        <strain evidence="2">D49</strain>
    </source>
</reference>
<accession>A0A9P7GKV7</accession>
<feature type="compositionally biased region" description="Basic and acidic residues" evidence="1">
    <location>
        <begin position="26"/>
        <end position="35"/>
    </location>
</feature>
<evidence type="ECO:0000256" key="1">
    <source>
        <dbReference type="SAM" id="MobiDB-lite"/>
    </source>
</evidence>
<name>A0A9P7GKV7_9AGAR</name>
<organism evidence="2 3">
    <name type="scientific">Sphagnurus paluster</name>
    <dbReference type="NCBI Taxonomy" id="117069"/>
    <lineage>
        <taxon>Eukaryota</taxon>
        <taxon>Fungi</taxon>
        <taxon>Dikarya</taxon>
        <taxon>Basidiomycota</taxon>
        <taxon>Agaricomycotina</taxon>
        <taxon>Agaricomycetes</taxon>
        <taxon>Agaricomycetidae</taxon>
        <taxon>Agaricales</taxon>
        <taxon>Tricholomatineae</taxon>
        <taxon>Lyophyllaceae</taxon>
        <taxon>Sphagnurus</taxon>
    </lineage>
</organism>
<dbReference type="OrthoDB" id="3028440at2759"/>
<sequence>MADNYFEEIPNSSGRVWCTACSSQNDGRRPTELDKNSISTHRGTKKHKAALQAINESHTGAAPLQLAESIESTVPGILSLASRYVDLESEEDVMTPARPDLFENITVHGGEYYGDTGNQILFSAGEIPKHENVHEKLWREIDALEFGHMAFATEDSTIPDIIASMQTLGLDETDDEEGLNKMPSSASTIEDARWAPHGSKTMFMLDLLDNLPRLRLSDDHIKAIIWAMRECGTPGVPSFYALRKKQAALTKEVGIKTQQHTSPLGNQFYLNHPVDLIALVSKLFNLK</sequence>
<evidence type="ECO:0000313" key="3">
    <source>
        <dbReference type="Proteomes" id="UP000717328"/>
    </source>
</evidence>
<protein>
    <submittedName>
        <fullName evidence="2">Uncharacterized protein</fullName>
    </submittedName>
</protein>
<dbReference type="Proteomes" id="UP000717328">
    <property type="component" value="Unassembled WGS sequence"/>
</dbReference>
<proteinExistence type="predicted"/>
<dbReference type="EMBL" id="JABCKI010001484">
    <property type="protein sequence ID" value="KAG5649150.1"/>
    <property type="molecule type" value="Genomic_DNA"/>
</dbReference>
<gene>
    <name evidence="2" type="ORF">H0H81_005809</name>
</gene>
<evidence type="ECO:0000313" key="2">
    <source>
        <dbReference type="EMBL" id="KAG5649150.1"/>
    </source>
</evidence>
<reference evidence="2" key="1">
    <citation type="submission" date="2021-02" db="EMBL/GenBank/DDBJ databases">
        <authorList>
            <person name="Nieuwenhuis M."/>
            <person name="Van De Peppel L.J.J."/>
        </authorList>
    </citation>
    <scope>NUCLEOTIDE SEQUENCE</scope>
    <source>
        <strain evidence="2">D49</strain>
    </source>
</reference>